<keyword evidence="3" id="KW-1185">Reference proteome</keyword>
<dbReference type="InterPro" id="IPR000600">
    <property type="entry name" value="ROK"/>
</dbReference>
<evidence type="ECO:0000256" key="1">
    <source>
        <dbReference type="ARBA" id="ARBA00006479"/>
    </source>
</evidence>
<keyword evidence="2" id="KW-0418">Kinase</keyword>
<dbReference type="RefSeq" id="WP_188988794.1">
    <property type="nucleotide sequence ID" value="NZ_BMHP01000001.1"/>
</dbReference>
<comment type="caution">
    <text evidence="2">The sequence shown here is derived from an EMBL/GenBank/DDBJ whole genome shotgun (WGS) entry which is preliminary data.</text>
</comment>
<keyword evidence="2" id="KW-0808">Transferase</keyword>
<dbReference type="SUPFAM" id="SSF53067">
    <property type="entry name" value="Actin-like ATPase domain"/>
    <property type="match status" value="1"/>
</dbReference>
<accession>A0A917DLQ0</accession>
<reference evidence="2" key="1">
    <citation type="journal article" date="2014" name="Int. J. Syst. Evol. Microbiol.">
        <title>Complete genome sequence of Corynebacterium casei LMG S-19264T (=DSM 44701T), isolated from a smear-ripened cheese.</title>
        <authorList>
            <consortium name="US DOE Joint Genome Institute (JGI-PGF)"/>
            <person name="Walter F."/>
            <person name="Albersmeier A."/>
            <person name="Kalinowski J."/>
            <person name="Ruckert C."/>
        </authorList>
    </citation>
    <scope>NUCLEOTIDE SEQUENCE</scope>
    <source>
        <strain evidence="2">CGMCC 1.15178</strain>
    </source>
</reference>
<protein>
    <submittedName>
        <fullName evidence="2">N-acylmannosamine kinase</fullName>
    </submittedName>
</protein>
<dbReference type="EMBL" id="BMHP01000001">
    <property type="protein sequence ID" value="GGD50447.1"/>
    <property type="molecule type" value="Genomic_DNA"/>
</dbReference>
<gene>
    <name evidence="2" type="ORF">GCM10010911_04990</name>
</gene>
<proteinExistence type="inferred from homology"/>
<sequence>MKDRVHLLAGIDIGGTKCAVSLGLARKDGIDILAKERFATPSSPELALLRFEETLKQLLQGLEGANGEGKPVLAGIGISCGGPLDSKKGLILSPPNLPGWDRIDVVGYFTERFEVPAGLQNDANACAVAEWKWGAGQGLDNVIFLTFGTGMGSGLILNGRLYSGTNDMAGEVGHLRIEDEGPIGYGKEGSFEGFCSGGGIAQLAQGKAIIAHVKGEHPAYCPQPSDLAAVTAERVGLAAQQGDPLAIEVFRLVGRKLGKGLSVLIDLLNPQLIIIGSIYGRQQALLDETLYDVLKAETLSHSLEVCRIVPAALGEQIGDYASLSVAAYQLEQQREGY</sequence>
<dbReference type="Proteomes" id="UP000612456">
    <property type="component" value="Unassembled WGS sequence"/>
</dbReference>
<dbReference type="GO" id="GO:0016301">
    <property type="term" value="F:kinase activity"/>
    <property type="evidence" value="ECO:0007669"/>
    <property type="project" value="UniProtKB-KW"/>
</dbReference>
<dbReference type="CDD" id="cd23763">
    <property type="entry name" value="ASKHA_ATPase_ROK"/>
    <property type="match status" value="1"/>
</dbReference>
<dbReference type="PANTHER" id="PTHR18964">
    <property type="entry name" value="ROK (REPRESSOR, ORF, KINASE) FAMILY"/>
    <property type="match status" value="1"/>
</dbReference>
<dbReference type="AlphaFoldDB" id="A0A917DLQ0"/>
<reference evidence="2" key="2">
    <citation type="submission" date="2020-09" db="EMBL/GenBank/DDBJ databases">
        <authorList>
            <person name="Sun Q."/>
            <person name="Zhou Y."/>
        </authorList>
    </citation>
    <scope>NUCLEOTIDE SEQUENCE</scope>
    <source>
        <strain evidence="2">CGMCC 1.15178</strain>
    </source>
</reference>
<name>A0A917DLQ0_9BACL</name>
<comment type="similarity">
    <text evidence="1">Belongs to the ROK (NagC/XylR) family.</text>
</comment>
<organism evidence="2 3">
    <name type="scientific">Paenibacillus nasutitermitis</name>
    <dbReference type="NCBI Taxonomy" id="1652958"/>
    <lineage>
        <taxon>Bacteria</taxon>
        <taxon>Bacillati</taxon>
        <taxon>Bacillota</taxon>
        <taxon>Bacilli</taxon>
        <taxon>Bacillales</taxon>
        <taxon>Paenibacillaceae</taxon>
        <taxon>Paenibacillus</taxon>
    </lineage>
</organism>
<dbReference type="PANTHER" id="PTHR18964:SF149">
    <property type="entry name" value="BIFUNCTIONAL UDP-N-ACETYLGLUCOSAMINE 2-EPIMERASE_N-ACETYLMANNOSAMINE KINASE"/>
    <property type="match status" value="1"/>
</dbReference>
<dbReference type="Gene3D" id="3.30.420.40">
    <property type="match status" value="2"/>
</dbReference>
<evidence type="ECO:0000313" key="3">
    <source>
        <dbReference type="Proteomes" id="UP000612456"/>
    </source>
</evidence>
<dbReference type="InterPro" id="IPR043129">
    <property type="entry name" value="ATPase_NBD"/>
</dbReference>
<dbReference type="Pfam" id="PF00480">
    <property type="entry name" value="ROK"/>
    <property type="match status" value="1"/>
</dbReference>
<evidence type="ECO:0000313" key="2">
    <source>
        <dbReference type="EMBL" id="GGD50447.1"/>
    </source>
</evidence>